<dbReference type="Gene3D" id="2.40.160.200">
    <property type="entry name" value="LURP1-related"/>
    <property type="match status" value="1"/>
</dbReference>
<comment type="similarity">
    <text evidence="1">Belongs to the LOR family.</text>
</comment>
<dbReference type="AlphaFoldDB" id="A0A6J1KES0"/>
<dbReference type="RefSeq" id="XP_022998604.1">
    <property type="nucleotide sequence ID" value="XM_023142836.1"/>
</dbReference>
<keyword evidence="2" id="KW-0472">Membrane</keyword>
<keyword evidence="2" id="KW-0812">Transmembrane</keyword>
<dbReference type="InterPro" id="IPR007612">
    <property type="entry name" value="LOR"/>
</dbReference>
<organism evidence="3 4">
    <name type="scientific">Cucurbita maxima</name>
    <name type="common">Pumpkin</name>
    <name type="synonym">Winter squash</name>
    <dbReference type="NCBI Taxonomy" id="3661"/>
    <lineage>
        <taxon>Eukaryota</taxon>
        <taxon>Viridiplantae</taxon>
        <taxon>Streptophyta</taxon>
        <taxon>Embryophyta</taxon>
        <taxon>Tracheophyta</taxon>
        <taxon>Spermatophyta</taxon>
        <taxon>Magnoliopsida</taxon>
        <taxon>eudicotyledons</taxon>
        <taxon>Gunneridae</taxon>
        <taxon>Pentapetalae</taxon>
        <taxon>rosids</taxon>
        <taxon>fabids</taxon>
        <taxon>Cucurbitales</taxon>
        <taxon>Cucurbitaceae</taxon>
        <taxon>Cucurbiteae</taxon>
        <taxon>Cucurbita</taxon>
    </lineage>
</organism>
<keyword evidence="2" id="KW-1133">Transmembrane helix</keyword>
<dbReference type="Proteomes" id="UP000504608">
    <property type="component" value="Unplaced"/>
</dbReference>
<dbReference type="InterPro" id="IPR025659">
    <property type="entry name" value="Tubby-like_C"/>
</dbReference>
<gene>
    <name evidence="4" type="primary">LOC111493191</name>
</gene>
<proteinExistence type="inferred from homology"/>
<evidence type="ECO:0000313" key="3">
    <source>
        <dbReference type="Proteomes" id="UP000504608"/>
    </source>
</evidence>
<dbReference type="PANTHER" id="PTHR31087">
    <property type="match status" value="1"/>
</dbReference>
<dbReference type="KEGG" id="cmax:111493191"/>
<evidence type="ECO:0000256" key="2">
    <source>
        <dbReference type="SAM" id="Phobius"/>
    </source>
</evidence>
<dbReference type="PANTHER" id="PTHR31087:SF85">
    <property type="entry name" value="PROTEIN LURP-ONE-RELATED 7"/>
    <property type="match status" value="1"/>
</dbReference>
<dbReference type="InterPro" id="IPR038595">
    <property type="entry name" value="LOR_sf"/>
</dbReference>
<protein>
    <submittedName>
        <fullName evidence="4">Protein LURP-one-related 7</fullName>
    </submittedName>
</protein>
<dbReference type="Pfam" id="PF04525">
    <property type="entry name" value="LOR"/>
    <property type="match status" value="1"/>
</dbReference>
<feature type="transmembrane region" description="Helical" evidence="2">
    <location>
        <begin position="163"/>
        <end position="183"/>
    </location>
</feature>
<evidence type="ECO:0000256" key="1">
    <source>
        <dbReference type="ARBA" id="ARBA00005437"/>
    </source>
</evidence>
<dbReference type="OrthoDB" id="770293at2759"/>
<reference evidence="4" key="1">
    <citation type="submission" date="2025-08" db="UniProtKB">
        <authorList>
            <consortium name="RefSeq"/>
        </authorList>
    </citation>
    <scope>IDENTIFICATION</scope>
    <source>
        <tissue evidence="4">Young leaves</tissue>
    </source>
</reference>
<dbReference type="GeneID" id="111493191"/>
<sequence>MAKSSDPAICAAPLPIPVDLFLSKKHPDHVTSSSGDIIFRLSRQYLKSSSIDKIVLHDAAAAAAGPLISIHRVNKESWQGFKGDIGEQDSLFKVQRTLNKLRRTEFKVFLVGENSDESNASLEMKGFPFQRSCTIYKGNTIVAQTSLMHKLHQICVRRGRFRLTIFPGTVDPSLIVALIVIFFDGRI</sequence>
<evidence type="ECO:0000313" key="4">
    <source>
        <dbReference type="RefSeq" id="XP_022998604.1"/>
    </source>
</evidence>
<keyword evidence="3" id="KW-1185">Reference proteome</keyword>
<name>A0A6J1KES0_CUCMA</name>
<accession>A0A6J1KES0</accession>
<dbReference type="SUPFAM" id="SSF54518">
    <property type="entry name" value="Tubby C-terminal domain-like"/>
    <property type="match status" value="1"/>
</dbReference>